<organism evidence="1 2">
    <name type="scientific">Streptomyces phaeochromogenes</name>
    <dbReference type="NCBI Taxonomy" id="1923"/>
    <lineage>
        <taxon>Bacteria</taxon>
        <taxon>Bacillati</taxon>
        <taxon>Actinomycetota</taxon>
        <taxon>Actinomycetes</taxon>
        <taxon>Kitasatosporales</taxon>
        <taxon>Streptomycetaceae</taxon>
        <taxon>Streptomyces</taxon>
        <taxon>Streptomyces phaeochromogenes group</taxon>
    </lineage>
</organism>
<keyword evidence="2" id="KW-1185">Reference proteome</keyword>
<sequence length="82" mass="9086">MNAEEMTEVRVEMTVTERVTYNFLVSVEVPADAANDPQALTEHLAENEDLWLDDLPITGGINVSLAVNERDVEGVRLLDEAT</sequence>
<name>A0ABZ1HAV5_STRPH</name>
<evidence type="ECO:0000313" key="1">
    <source>
        <dbReference type="EMBL" id="WSD14258.1"/>
    </source>
</evidence>
<accession>A0ABZ1HAV5</accession>
<dbReference type="RefSeq" id="WP_326758917.1">
    <property type="nucleotide sequence ID" value="NZ_CP108011.1"/>
</dbReference>
<gene>
    <name evidence="1" type="ORF">OHB35_13955</name>
</gene>
<evidence type="ECO:0000313" key="2">
    <source>
        <dbReference type="Proteomes" id="UP001340816"/>
    </source>
</evidence>
<dbReference type="Proteomes" id="UP001340816">
    <property type="component" value="Chromosome"/>
</dbReference>
<dbReference type="EMBL" id="CP109135">
    <property type="protein sequence ID" value="WSD14258.1"/>
    <property type="molecule type" value="Genomic_DNA"/>
</dbReference>
<protein>
    <submittedName>
        <fullName evidence="1">Uncharacterized protein</fullName>
    </submittedName>
</protein>
<proteinExistence type="predicted"/>
<reference evidence="1 2" key="1">
    <citation type="submission" date="2022-10" db="EMBL/GenBank/DDBJ databases">
        <title>The complete genomes of actinobacterial strains from the NBC collection.</title>
        <authorList>
            <person name="Joergensen T.S."/>
            <person name="Alvarez Arevalo M."/>
            <person name="Sterndorff E.B."/>
            <person name="Faurdal D."/>
            <person name="Vuksanovic O."/>
            <person name="Mourched A.-S."/>
            <person name="Charusanti P."/>
            <person name="Shaw S."/>
            <person name="Blin K."/>
            <person name="Weber T."/>
        </authorList>
    </citation>
    <scope>NUCLEOTIDE SEQUENCE [LARGE SCALE GENOMIC DNA]</scope>
    <source>
        <strain evidence="1 2">NBC 01752</strain>
    </source>
</reference>